<organism evidence="1 2">
    <name type="scientific">Dactylosporangium cerinum</name>
    <dbReference type="NCBI Taxonomy" id="1434730"/>
    <lineage>
        <taxon>Bacteria</taxon>
        <taxon>Bacillati</taxon>
        <taxon>Actinomycetota</taxon>
        <taxon>Actinomycetes</taxon>
        <taxon>Micromonosporales</taxon>
        <taxon>Micromonosporaceae</taxon>
        <taxon>Dactylosporangium</taxon>
    </lineage>
</organism>
<gene>
    <name evidence="1" type="ORF">ACFPIJ_47925</name>
</gene>
<reference evidence="2" key="1">
    <citation type="journal article" date="2019" name="Int. J. Syst. Evol. Microbiol.">
        <title>The Global Catalogue of Microorganisms (GCM) 10K type strain sequencing project: providing services to taxonomists for standard genome sequencing and annotation.</title>
        <authorList>
            <consortium name="The Broad Institute Genomics Platform"/>
            <consortium name="The Broad Institute Genome Sequencing Center for Infectious Disease"/>
            <person name="Wu L."/>
            <person name="Ma J."/>
        </authorList>
    </citation>
    <scope>NUCLEOTIDE SEQUENCE [LARGE SCALE GENOMIC DNA]</scope>
    <source>
        <strain evidence="2">CGMCC 4.7152</strain>
    </source>
</reference>
<protein>
    <recommendedName>
        <fullName evidence="3">DUF317 domain-containing protein</fullName>
    </recommendedName>
</protein>
<proteinExistence type="predicted"/>
<dbReference type="EMBL" id="JBHSIU010000081">
    <property type="protein sequence ID" value="MFC5005541.1"/>
    <property type="molecule type" value="Genomic_DNA"/>
</dbReference>
<sequence length="144" mass="16450">MSANDEPEWTAEVHFYAATVPPPLHDEYRITLAAVGDFRLDYSPDYNKPVWTYTAPVDSETRAAVRSVVERVQAAPPVDRSGPQAIGGDRYSASTRMSGRWAEAPLEPARELWRLLGDPFGQDVWDEIRERRQRYMDEHPHGPR</sequence>
<name>A0ABV9WCN9_9ACTN</name>
<evidence type="ECO:0008006" key="3">
    <source>
        <dbReference type="Google" id="ProtNLM"/>
    </source>
</evidence>
<accession>A0ABV9WCN9</accession>
<keyword evidence="2" id="KW-1185">Reference proteome</keyword>
<comment type="caution">
    <text evidence="1">The sequence shown here is derived from an EMBL/GenBank/DDBJ whole genome shotgun (WGS) entry which is preliminary data.</text>
</comment>
<dbReference type="Proteomes" id="UP001595912">
    <property type="component" value="Unassembled WGS sequence"/>
</dbReference>
<evidence type="ECO:0000313" key="1">
    <source>
        <dbReference type="EMBL" id="MFC5005541.1"/>
    </source>
</evidence>
<evidence type="ECO:0000313" key="2">
    <source>
        <dbReference type="Proteomes" id="UP001595912"/>
    </source>
</evidence>
<dbReference type="RefSeq" id="WP_380126177.1">
    <property type="nucleotide sequence ID" value="NZ_JBHSIU010000081.1"/>
</dbReference>